<proteinExistence type="predicted"/>
<dbReference type="GO" id="GO:0016887">
    <property type="term" value="F:ATP hydrolysis activity"/>
    <property type="evidence" value="ECO:0007669"/>
    <property type="project" value="TreeGrafter"/>
</dbReference>
<dbReference type="EMBL" id="CP054929">
    <property type="protein sequence ID" value="QKW54637.1"/>
    <property type="molecule type" value="Genomic_DNA"/>
</dbReference>
<dbReference type="GO" id="GO:0051782">
    <property type="term" value="P:negative regulation of cell division"/>
    <property type="evidence" value="ECO:0007669"/>
    <property type="project" value="TreeGrafter"/>
</dbReference>
<sequence>MRRGEGPARRAGRALARLVSSAARESAALTEAVRAIQQPVTTGRQIAVTSIRGGSGKSTVAALLALTYAHYRADPVLAVEADPALGTLPRRLGASEVRWTCADLARIVDPSMRITDLTGYLVPHASGGWLLPGSQGAVGAQLDVDTYRTVMTSVRRYFGTTVVDCETLPATVARTALTTTQARVLVTPATVEGVAATRAVLDWVGGLHRSMLPTTVVVLNHTVPHDSLKVGRAVERLEAGGARVVALPYDRHLAPGGEVRTRMLAQRTVEATARLAATVLERSMARERRR</sequence>
<feature type="domain" description="CobQ/CobB/MinD/ParA nucleotide binding" evidence="1">
    <location>
        <begin position="46"/>
        <end position="193"/>
    </location>
</feature>
<reference evidence="2 3" key="1">
    <citation type="submission" date="2020-06" db="EMBL/GenBank/DDBJ databases">
        <title>Genome mining for natural products.</title>
        <authorList>
            <person name="Zhang B."/>
            <person name="Shi J."/>
            <person name="Ge H."/>
        </authorList>
    </citation>
    <scope>NUCLEOTIDE SEQUENCE [LARGE SCALE GENOMIC DNA]</scope>
    <source>
        <strain evidence="2 3">NA00687</strain>
    </source>
</reference>
<name>A0A7H8NJ89_9ACTN</name>
<dbReference type="InterPro" id="IPR027417">
    <property type="entry name" value="P-loop_NTPase"/>
</dbReference>
<dbReference type="Proteomes" id="UP000509303">
    <property type="component" value="Chromosome"/>
</dbReference>
<evidence type="ECO:0000313" key="3">
    <source>
        <dbReference type="Proteomes" id="UP000509303"/>
    </source>
</evidence>
<dbReference type="SUPFAM" id="SSF52540">
    <property type="entry name" value="P-loop containing nucleoside triphosphate hydrolases"/>
    <property type="match status" value="1"/>
</dbReference>
<dbReference type="GO" id="GO:0009898">
    <property type="term" value="C:cytoplasmic side of plasma membrane"/>
    <property type="evidence" value="ECO:0007669"/>
    <property type="project" value="TreeGrafter"/>
</dbReference>
<dbReference type="InterPro" id="IPR050625">
    <property type="entry name" value="ParA/MinD_ATPase"/>
</dbReference>
<evidence type="ECO:0000259" key="1">
    <source>
        <dbReference type="Pfam" id="PF01656"/>
    </source>
</evidence>
<keyword evidence="3" id="KW-1185">Reference proteome</keyword>
<evidence type="ECO:0000313" key="2">
    <source>
        <dbReference type="EMBL" id="QKW54637.1"/>
    </source>
</evidence>
<dbReference type="Gene3D" id="3.40.50.300">
    <property type="entry name" value="P-loop containing nucleotide triphosphate hydrolases"/>
    <property type="match status" value="1"/>
</dbReference>
<dbReference type="AlphaFoldDB" id="A0A7H8NJ89"/>
<dbReference type="InterPro" id="IPR002586">
    <property type="entry name" value="CobQ/CobB/MinD/ParA_Nub-bd_dom"/>
</dbReference>
<dbReference type="PANTHER" id="PTHR43384">
    <property type="entry name" value="SEPTUM SITE-DETERMINING PROTEIN MIND HOMOLOG, CHLOROPLASTIC-RELATED"/>
    <property type="match status" value="1"/>
</dbReference>
<dbReference type="Pfam" id="PF01656">
    <property type="entry name" value="CbiA"/>
    <property type="match status" value="1"/>
</dbReference>
<gene>
    <name evidence="2" type="ORF">HUT08_19510</name>
</gene>
<dbReference type="PANTHER" id="PTHR43384:SF14">
    <property type="entry name" value="ESX-1 SECRETION-ASSOCIATED PROTEIN ESPI"/>
    <property type="match status" value="1"/>
</dbReference>
<organism evidence="2 3">
    <name type="scientific">Streptomyces buecherae</name>
    <dbReference type="NCBI Taxonomy" id="2763006"/>
    <lineage>
        <taxon>Bacteria</taxon>
        <taxon>Bacillati</taxon>
        <taxon>Actinomycetota</taxon>
        <taxon>Actinomycetes</taxon>
        <taxon>Kitasatosporales</taxon>
        <taxon>Streptomycetaceae</taxon>
        <taxon>Streptomyces</taxon>
    </lineage>
</organism>
<protein>
    <recommendedName>
        <fullName evidence="1">CobQ/CobB/MinD/ParA nucleotide binding domain-containing protein</fullName>
    </recommendedName>
</protein>
<dbReference type="GO" id="GO:0005524">
    <property type="term" value="F:ATP binding"/>
    <property type="evidence" value="ECO:0007669"/>
    <property type="project" value="TreeGrafter"/>
</dbReference>
<accession>A0A7H8NJ89</accession>
<dbReference type="GO" id="GO:0005829">
    <property type="term" value="C:cytosol"/>
    <property type="evidence" value="ECO:0007669"/>
    <property type="project" value="TreeGrafter"/>
</dbReference>